<proteinExistence type="inferred from homology"/>
<dbReference type="Pfam" id="PF00012">
    <property type="entry name" value="HSP70"/>
    <property type="match status" value="1"/>
</dbReference>
<dbReference type="Gene3D" id="2.60.34.10">
    <property type="entry name" value="Substrate Binding Domain Of DNAk, Chain A, domain 1"/>
    <property type="match status" value="1"/>
</dbReference>
<dbReference type="Gene3D" id="3.30.420.40">
    <property type="match status" value="2"/>
</dbReference>
<dbReference type="InterPro" id="IPR013126">
    <property type="entry name" value="Hsp_70_fam"/>
</dbReference>
<feature type="region of interest" description="Disordered" evidence="8">
    <location>
        <begin position="522"/>
        <end position="565"/>
    </location>
</feature>
<gene>
    <name evidence="9" type="ORF">OWR29_16660</name>
</gene>
<keyword evidence="4 7" id="KW-0067">ATP-binding</keyword>
<comment type="similarity">
    <text evidence="1 7">Belongs to the heat shock protein 70 family.</text>
</comment>
<comment type="caution">
    <text evidence="9">The sequence shown here is derived from an EMBL/GenBank/DDBJ whole genome shotgun (WGS) entry which is preliminary data.</text>
</comment>
<feature type="compositionally biased region" description="Pro residues" evidence="8">
    <location>
        <begin position="541"/>
        <end position="563"/>
    </location>
</feature>
<dbReference type="InterPro" id="IPR029047">
    <property type="entry name" value="HSP70_peptide-bd_sf"/>
</dbReference>
<evidence type="ECO:0000256" key="1">
    <source>
        <dbReference type="ARBA" id="ARBA00007381"/>
    </source>
</evidence>
<evidence type="ECO:0000256" key="4">
    <source>
        <dbReference type="ARBA" id="ARBA00022840"/>
    </source>
</evidence>
<name>A0ABT4B1Y6_9ACTN</name>
<sequence>MAFHKVIGIDLGTTYSAVTVWDGRDTVIIESRMGTRAVPSVVGLDPEGQVIVGTPAQNSMVSNPENTVIEVKRDMGVYARQPTGSDAGQPKLIPFRGRDYLPQEISAFILKELKRQAEDFIGEPVHDAVITVPAYFREPQRRATEEAARIARLNVRRLINEPTSAAVCFGADKAEGDEVRTYAVYDLGGGTFDVSLIQVSPGNVSVVGTGGDPHLGGGDFDDRIVEWALAEIQKRHGVDLSGDKRVRRRIKREAEIRKRELSTATTTMLDLPFLTAEVSANIPLSRATFESLIKDLLDRSLECLEEALDSAYQSNGIERADIEQVLLVGGSTRIARIRPMLADHLGMEMRDIRGDINPDEVVARGAGMVAREFTPADGYEGQEVAEPQAEPAGAPQDEGGILILQDVTSHSLGVHTEHGRYSIILPKDSRIPGSATQHYTNAGPFTALDILVFQGEQPASFDNDLVGTVPITFPEPRERGYWDLATTFSLDVDGLLTVDVVCVNNKDAWQAKLHCGVQSDRATVERSAERAEQEMARPEGAVPPPPPEPPAAPPEPVLPPPTDAVPEQFKSIARRAYKLIGRLDPEPAARLREGYLALLAVAESGSSDLEDVGDALEDLYIEVR</sequence>
<dbReference type="InterPro" id="IPR018181">
    <property type="entry name" value="Heat_shock_70_CS"/>
</dbReference>
<organism evidence="9 10">
    <name type="scientific">Paractinoplanes pyxinae</name>
    <dbReference type="NCBI Taxonomy" id="2997416"/>
    <lineage>
        <taxon>Bacteria</taxon>
        <taxon>Bacillati</taxon>
        <taxon>Actinomycetota</taxon>
        <taxon>Actinomycetes</taxon>
        <taxon>Micromonosporales</taxon>
        <taxon>Micromonosporaceae</taxon>
        <taxon>Paractinoplanes</taxon>
    </lineage>
</organism>
<dbReference type="SUPFAM" id="SSF100920">
    <property type="entry name" value="Heat shock protein 70kD (HSP70), peptide-binding domain"/>
    <property type="match status" value="1"/>
</dbReference>
<dbReference type="PROSITE" id="PS00329">
    <property type="entry name" value="HSP70_2"/>
    <property type="match status" value="1"/>
</dbReference>
<dbReference type="PRINTS" id="PR00301">
    <property type="entry name" value="HEATSHOCK70"/>
</dbReference>
<dbReference type="PROSITE" id="PS00297">
    <property type="entry name" value="HSP70_1"/>
    <property type="match status" value="1"/>
</dbReference>
<evidence type="ECO:0000313" key="10">
    <source>
        <dbReference type="Proteomes" id="UP001151002"/>
    </source>
</evidence>
<keyword evidence="3 7" id="KW-0547">Nucleotide-binding</keyword>
<dbReference type="PANTHER" id="PTHR19375">
    <property type="entry name" value="HEAT SHOCK PROTEIN 70KDA"/>
    <property type="match status" value="1"/>
</dbReference>
<dbReference type="Proteomes" id="UP001151002">
    <property type="component" value="Unassembled WGS sequence"/>
</dbReference>
<evidence type="ECO:0000256" key="6">
    <source>
        <dbReference type="ARBA" id="ARBA00023186"/>
    </source>
</evidence>
<evidence type="ECO:0000256" key="3">
    <source>
        <dbReference type="ARBA" id="ARBA00022741"/>
    </source>
</evidence>
<keyword evidence="2" id="KW-0597">Phosphoprotein</keyword>
<evidence type="ECO:0000256" key="2">
    <source>
        <dbReference type="ARBA" id="ARBA00022553"/>
    </source>
</evidence>
<dbReference type="Gene3D" id="3.90.640.10">
    <property type="entry name" value="Actin, Chain A, domain 4"/>
    <property type="match status" value="1"/>
</dbReference>
<accession>A0ABT4B1Y6</accession>
<keyword evidence="6" id="KW-0143">Chaperone</keyword>
<keyword evidence="5" id="KW-0346">Stress response</keyword>
<feature type="compositionally biased region" description="Basic and acidic residues" evidence="8">
    <location>
        <begin position="522"/>
        <end position="537"/>
    </location>
</feature>
<reference evidence="9" key="1">
    <citation type="submission" date="2022-11" db="EMBL/GenBank/DDBJ databases">
        <authorList>
            <person name="Somphong A."/>
            <person name="Phongsopitanun W."/>
        </authorList>
    </citation>
    <scope>NUCLEOTIDE SEQUENCE</scope>
    <source>
        <strain evidence="9">Pm04-4</strain>
    </source>
</reference>
<protein>
    <submittedName>
        <fullName evidence="9">Hsp70 family protein</fullName>
    </submittedName>
</protein>
<dbReference type="RefSeq" id="WP_267563758.1">
    <property type="nucleotide sequence ID" value="NZ_JAPNTZ010000005.1"/>
</dbReference>
<keyword evidence="10" id="KW-1185">Reference proteome</keyword>
<evidence type="ECO:0000256" key="5">
    <source>
        <dbReference type="ARBA" id="ARBA00023016"/>
    </source>
</evidence>
<dbReference type="InterPro" id="IPR043129">
    <property type="entry name" value="ATPase_NBD"/>
</dbReference>
<dbReference type="SUPFAM" id="SSF53067">
    <property type="entry name" value="Actin-like ATPase domain"/>
    <property type="match status" value="2"/>
</dbReference>
<evidence type="ECO:0000313" key="9">
    <source>
        <dbReference type="EMBL" id="MCY1139633.1"/>
    </source>
</evidence>
<evidence type="ECO:0000256" key="7">
    <source>
        <dbReference type="RuleBase" id="RU003322"/>
    </source>
</evidence>
<dbReference type="EMBL" id="JAPNTZ010000005">
    <property type="protein sequence ID" value="MCY1139633.1"/>
    <property type="molecule type" value="Genomic_DNA"/>
</dbReference>
<evidence type="ECO:0000256" key="8">
    <source>
        <dbReference type="SAM" id="MobiDB-lite"/>
    </source>
</evidence>